<dbReference type="InParanoid" id="A0A6C2YUN2"/>
<evidence type="ECO:0008006" key="3">
    <source>
        <dbReference type="Google" id="ProtNLM"/>
    </source>
</evidence>
<name>A0A6C2YUN2_9BACT</name>
<organism evidence="1">
    <name type="scientific">Tuwongella immobilis</name>
    <dbReference type="NCBI Taxonomy" id="692036"/>
    <lineage>
        <taxon>Bacteria</taxon>
        <taxon>Pseudomonadati</taxon>
        <taxon>Planctomycetota</taxon>
        <taxon>Planctomycetia</taxon>
        <taxon>Gemmatales</taxon>
        <taxon>Gemmataceae</taxon>
        <taxon>Tuwongella</taxon>
    </lineage>
</organism>
<evidence type="ECO:0000313" key="1">
    <source>
        <dbReference type="EMBL" id="VIP04749.1"/>
    </source>
</evidence>
<reference evidence="1" key="1">
    <citation type="submission" date="2019-04" db="EMBL/GenBank/DDBJ databases">
        <authorList>
            <consortium name="Science for Life Laboratories"/>
        </authorList>
    </citation>
    <scope>NUCLEOTIDE SEQUENCE</scope>
    <source>
        <strain evidence="1">MBLW1</strain>
    </source>
</reference>
<accession>A0A6C2YUN2</accession>
<dbReference type="AlphaFoldDB" id="A0A6C2YUN2"/>
<gene>
    <name evidence="1" type="ORF">GMBLW1_44440</name>
</gene>
<protein>
    <recommendedName>
        <fullName evidence="3">Peptidase S24/S26A/S26B/S26C domain-containing protein</fullName>
    </recommendedName>
</protein>
<dbReference type="Proteomes" id="UP000464378">
    <property type="component" value="Chromosome"/>
</dbReference>
<dbReference type="EMBL" id="LR593887">
    <property type="protein sequence ID" value="VTS06857.1"/>
    <property type="molecule type" value="Genomic_DNA"/>
</dbReference>
<keyword evidence="2" id="KW-1185">Reference proteome</keyword>
<dbReference type="RefSeq" id="WP_162659786.1">
    <property type="nucleotide sequence ID" value="NZ_LR593887.1"/>
</dbReference>
<dbReference type="KEGG" id="tim:GMBLW1_44440"/>
<proteinExistence type="predicted"/>
<sequence length="112" mass="12254">MDERQWAIVAVDALARGEVVQVRPRGHSMRGRIEDGSRVTLAPCLPDDLAVGDVVLARVRGWLLVLHQIVDIQAGRFQIGTTSGRIDGWVSAADIVGRVIAVEESDESFHEI</sequence>
<evidence type="ECO:0000313" key="2">
    <source>
        <dbReference type="Proteomes" id="UP000464378"/>
    </source>
</evidence>
<dbReference type="CDD" id="cd06462">
    <property type="entry name" value="Peptidase_S24_S26"/>
    <property type="match status" value="1"/>
</dbReference>
<dbReference type="EMBL" id="LR586016">
    <property type="protein sequence ID" value="VIP04749.1"/>
    <property type="molecule type" value="Genomic_DNA"/>
</dbReference>